<protein>
    <recommendedName>
        <fullName evidence="1">Acetyltransferase</fullName>
        <ecNumber evidence="1">2.3.1.-</ecNumber>
    </recommendedName>
</protein>
<dbReference type="InterPro" id="IPR011004">
    <property type="entry name" value="Trimer_LpxA-like_sf"/>
</dbReference>
<organism evidence="2 3">
    <name type="scientific">Lacticaseibacillus pabuli</name>
    <dbReference type="NCBI Taxonomy" id="3025672"/>
    <lineage>
        <taxon>Bacteria</taxon>
        <taxon>Bacillati</taxon>
        <taxon>Bacillota</taxon>
        <taxon>Bacilli</taxon>
        <taxon>Lactobacillales</taxon>
        <taxon>Lactobacillaceae</taxon>
        <taxon>Lacticaseibacillus</taxon>
    </lineage>
</organism>
<dbReference type="EC" id="2.3.1.-" evidence="1"/>
<reference evidence="2 3" key="1">
    <citation type="submission" date="2023-02" db="EMBL/GenBank/DDBJ databases">
        <title>Genome sequence of Lacticaseibacillus sp. KACC 23028.</title>
        <authorList>
            <person name="Kim S."/>
            <person name="Heo J."/>
            <person name="Kwon S.-W."/>
        </authorList>
    </citation>
    <scope>NUCLEOTIDE SEQUENCE [LARGE SCALE GENOMIC DNA]</scope>
    <source>
        <strain evidence="2 3">KACC 23028</strain>
    </source>
</reference>
<keyword evidence="1" id="KW-0808">Transferase</keyword>
<sequence length="210" mass="23848">MSEDKDYQRMLDGKLYVTDKLHEDHREFEGKVLVQKINQLPQDRAHMAETMRLEMQLVHGKHKQLWIQPPFQVDFGKHIEIGENFYCNVDAILLDTNWIRIGDNVKIGPRVNLFTAGHPIDTPIRVSMLEYAKEIHIGDNTWIGGNVTVVPGVSIGKNCVIGAGAVVTKDIPDGVIAVGNPARILRKIGKKDHDIWQAQADDYYRDWAND</sequence>
<dbReference type="EMBL" id="CP117884">
    <property type="protein sequence ID" value="WDF83296.1"/>
    <property type="molecule type" value="Genomic_DNA"/>
</dbReference>
<accession>A0ABY7WT32</accession>
<dbReference type="PANTHER" id="PTHR43017:SF1">
    <property type="entry name" value="ACETYLTRANSFERASE YJL218W-RELATED"/>
    <property type="match status" value="1"/>
</dbReference>
<proteinExistence type="inferred from homology"/>
<dbReference type="CDD" id="cd03357">
    <property type="entry name" value="LbH_MAT_GAT"/>
    <property type="match status" value="1"/>
</dbReference>
<gene>
    <name evidence="2" type="ORF">PQ472_03390</name>
</gene>
<keyword evidence="1" id="KW-0012">Acyltransferase</keyword>
<dbReference type="SUPFAM" id="SSF51161">
    <property type="entry name" value="Trimeric LpxA-like enzymes"/>
    <property type="match status" value="1"/>
</dbReference>
<evidence type="ECO:0000313" key="2">
    <source>
        <dbReference type="EMBL" id="WDF83296.1"/>
    </source>
</evidence>
<evidence type="ECO:0000313" key="3">
    <source>
        <dbReference type="Proteomes" id="UP001220377"/>
    </source>
</evidence>
<name>A0ABY7WT32_9LACO</name>
<keyword evidence="3" id="KW-1185">Reference proteome</keyword>
<dbReference type="InterPro" id="IPR001451">
    <property type="entry name" value="Hexapep"/>
</dbReference>
<dbReference type="InterPro" id="IPR039369">
    <property type="entry name" value="LacA-like"/>
</dbReference>
<dbReference type="Pfam" id="PF00132">
    <property type="entry name" value="Hexapep"/>
    <property type="match status" value="1"/>
</dbReference>
<dbReference type="Gene3D" id="2.160.10.10">
    <property type="entry name" value="Hexapeptide repeat proteins"/>
    <property type="match status" value="1"/>
</dbReference>
<dbReference type="PANTHER" id="PTHR43017">
    <property type="entry name" value="GALACTOSIDE O-ACETYLTRANSFERASE"/>
    <property type="match status" value="1"/>
</dbReference>
<dbReference type="Proteomes" id="UP001220377">
    <property type="component" value="Chromosome"/>
</dbReference>
<comment type="similarity">
    <text evidence="1">Belongs to the transferase hexapeptide repeat family.</text>
</comment>
<evidence type="ECO:0000256" key="1">
    <source>
        <dbReference type="RuleBase" id="RU367021"/>
    </source>
</evidence>